<evidence type="ECO:0000256" key="1">
    <source>
        <dbReference type="ARBA" id="ARBA00022485"/>
    </source>
</evidence>
<name>A0A938BUZ6_UNCW3</name>
<dbReference type="PROSITE" id="PS00198">
    <property type="entry name" value="4FE4S_FER_1"/>
    <property type="match status" value="1"/>
</dbReference>
<evidence type="ECO:0000313" key="7">
    <source>
        <dbReference type="Proteomes" id="UP000779900"/>
    </source>
</evidence>
<dbReference type="Gene3D" id="3.30.70.20">
    <property type="match status" value="1"/>
</dbReference>
<evidence type="ECO:0000256" key="2">
    <source>
        <dbReference type="ARBA" id="ARBA00022723"/>
    </source>
</evidence>
<dbReference type="PROSITE" id="PS51379">
    <property type="entry name" value="4FE4S_FER_2"/>
    <property type="match status" value="2"/>
</dbReference>
<feature type="domain" description="4Fe-4S ferredoxin-type" evidence="5">
    <location>
        <begin position="195"/>
        <end position="224"/>
    </location>
</feature>
<proteinExistence type="predicted"/>
<keyword evidence="2" id="KW-0479">Metal-binding</keyword>
<dbReference type="InterPro" id="IPR017896">
    <property type="entry name" value="4Fe4S_Fe-S-bd"/>
</dbReference>
<evidence type="ECO:0000259" key="5">
    <source>
        <dbReference type="PROSITE" id="PS51379"/>
    </source>
</evidence>
<sequence>MPVLRRARRGSLAVNPAVVYFVPPERATAGVGAILEATGYFNRLRPKKRVGIKVHFGEQGNRNHLRPEFVRAAAIATSYYNLQPVVIETTALYRGRRQQATEHLQLAREHGFTIDNVLAPLEILDGRHGEKSYAVPLDSALVPVARLAQGLRRIRYIINLAHFKGHMVAGFGGVIKNLAMGLAAKAGKLEMHSQSKPWIDAEKCNSCGDCVDYCPADAINFVQYVARIGFGCTGCGGCLAICKRNAVKFDWDAGSETVQLKMVEYARAVLLGRELIHFNFCLNITPNCDCMTRTEKPVTPDVGLFGSLDPVACEQAAWDRVSAKLRPVWPQLKPELLLETAARQGLGTREYQVVQL</sequence>
<dbReference type="Proteomes" id="UP000779900">
    <property type="component" value="Unassembled WGS sequence"/>
</dbReference>
<evidence type="ECO:0000256" key="3">
    <source>
        <dbReference type="ARBA" id="ARBA00023004"/>
    </source>
</evidence>
<dbReference type="EMBL" id="VGIR01000096">
    <property type="protein sequence ID" value="MBM3332518.1"/>
    <property type="molecule type" value="Genomic_DNA"/>
</dbReference>
<dbReference type="Pfam" id="PF04015">
    <property type="entry name" value="DUF362"/>
    <property type="match status" value="1"/>
</dbReference>
<dbReference type="GO" id="GO:0046872">
    <property type="term" value="F:metal ion binding"/>
    <property type="evidence" value="ECO:0007669"/>
    <property type="project" value="UniProtKB-KW"/>
</dbReference>
<dbReference type="PANTHER" id="PTHR43687">
    <property type="entry name" value="ADENYLYLSULFATE REDUCTASE, BETA SUBUNIT"/>
    <property type="match status" value="1"/>
</dbReference>
<organism evidence="6 7">
    <name type="scientific">candidate division WOR-3 bacterium</name>
    <dbReference type="NCBI Taxonomy" id="2052148"/>
    <lineage>
        <taxon>Bacteria</taxon>
        <taxon>Bacteria division WOR-3</taxon>
    </lineage>
</organism>
<dbReference type="PANTHER" id="PTHR43687:SF1">
    <property type="entry name" value="FERREDOXIN III"/>
    <property type="match status" value="1"/>
</dbReference>
<dbReference type="GO" id="GO:0051539">
    <property type="term" value="F:4 iron, 4 sulfur cluster binding"/>
    <property type="evidence" value="ECO:0007669"/>
    <property type="project" value="UniProtKB-KW"/>
</dbReference>
<keyword evidence="4" id="KW-0411">Iron-sulfur</keyword>
<dbReference type="InterPro" id="IPR007160">
    <property type="entry name" value="DUF362"/>
</dbReference>
<dbReference type="SUPFAM" id="SSF54862">
    <property type="entry name" value="4Fe-4S ferredoxins"/>
    <property type="match status" value="1"/>
</dbReference>
<protein>
    <submittedName>
        <fullName evidence="6">DUF362 domain-containing protein</fullName>
    </submittedName>
</protein>
<evidence type="ECO:0000256" key="4">
    <source>
        <dbReference type="ARBA" id="ARBA00023014"/>
    </source>
</evidence>
<accession>A0A938BUZ6</accession>
<keyword evidence="1" id="KW-0004">4Fe-4S</keyword>
<keyword evidence="3" id="KW-0408">Iron</keyword>
<evidence type="ECO:0000313" key="6">
    <source>
        <dbReference type="EMBL" id="MBM3332518.1"/>
    </source>
</evidence>
<dbReference type="InterPro" id="IPR050572">
    <property type="entry name" value="Fe-S_Ferredoxin"/>
</dbReference>
<reference evidence="6" key="1">
    <citation type="submission" date="2019-03" db="EMBL/GenBank/DDBJ databases">
        <title>Lake Tanganyika Metagenome-Assembled Genomes (MAGs).</title>
        <authorList>
            <person name="Tran P."/>
        </authorList>
    </citation>
    <scope>NUCLEOTIDE SEQUENCE</scope>
    <source>
        <strain evidence="6">K_DeepCast_150m_m2_040</strain>
    </source>
</reference>
<dbReference type="AlphaFoldDB" id="A0A938BUZ6"/>
<comment type="caution">
    <text evidence="6">The sequence shown here is derived from an EMBL/GenBank/DDBJ whole genome shotgun (WGS) entry which is preliminary data.</text>
</comment>
<dbReference type="InterPro" id="IPR017900">
    <property type="entry name" value="4Fe4S_Fe_S_CS"/>
</dbReference>
<gene>
    <name evidence="6" type="ORF">FJY68_11840</name>
</gene>
<feature type="domain" description="4Fe-4S ferredoxin-type" evidence="5">
    <location>
        <begin position="232"/>
        <end position="252"/>
    </location>
</feature>